<dbReference type="RefSeq" id="WP_184402515.1">
    <property type="nucleotide sequence ID" value="NZ_JACHHJ010000001.1"/>
</dbReference>
<keyword evidence="1" id="KW-0479">Metal-binding</keyword>
<dbReference type="InterPro" id="IPR036849">
    <property type="entry name" value="Enolase-like_C_sf"/>
</dbReference>
<dbReference type="NCBIfam" id="NF010624">
    <property type="entry name" value="PRK14017.1"/>
    <property type="match status" value="1"/>
</dbReference>
<evidence type="ECO:0000256" key="1">
    <source>
        <dbReference type="ARBA" id="ARBA00022723"/>
    </source>
</evidence>
<dbReference type="PANTHER" id="PTHR48080">
    <property type="entry name" value="D-GALACTONATE DEHYDRATASE-RELATED"/>
    <property type="match status" value="1"/>
</dbReference>
<dbReference type="CDD" id="cd03325">
    <property type="entry name" value="D-galactonate_dehydratase"/>
    <property type="match status" value="1"/>
</dbReference>
<dbReference type="SFLD" id="SFLDS00001">
    <property type="entry name" value="Enolase"/>
    <property type="match status" value="1"/>
</dbReference>
<feature type="domain" description="Mandelate racemase/muconate lactonizing enzyme C-terminal" evidence="4">
    <location>
        <begin position="125"/>
        <end position="230"/>
    </location>
</feature>
<keyword evidence="6" id="KW-1185">Reference proteome</keyword>
<dbReference type="InterPro" id="IPR029065">
    <property type="entry name" value="Enolase_C-like"/>
</dbReference>
<dbReference type="InterPro" id="IPR029017">
    <property type="entry name" value="Enolase-like_N"/>
</dbReference>
<dbReference type="GO" id="GO:0009063">
    <property type="term" value="P:amino acid catabolic process"/>
    <property type="evidence" value="ECO:0007669"/>
    <property type="project" value="InterPro"/>
</dbReference>
<dbReference type="InterPro" id="IPR018110">
    <property type="entry name" value="Mandel_Rmase/mucon_lact_enz_CS"/>
</dbReference>
<proteinExistence type="predicted"/>
<organism evidence="5 6">
    <name type="scientific">Geomicrobium halophilum</name>
    <dbReference type="NCBI Taxonomy" id="549000"/>
    <lineage>
        <taxon>Bacteria</taxon>
        <taxon>Bacillati</taxon>
        <taxon>Bacillota</taxon>
        <taxon>Bacilli</taxon>
        <taxon>Bacillales</taxon>
        <taxon>Geomicrobium</taxon>
    </lineage>
</organism>
<evidence type="ECO:0000313" key="5">
    <source>
        <dbReference type="EMBL" id="MBB6448531.1"/>
    </source>
</evidence>
<dbReference type="SUPFAM" id="SSF54826">
    <property type="entry name" value="Enolase N-terminal domain-like"/>
    <property type="match status" value="1"/>
</dbReference>
<keyword evidence="2" id="KW-0460">Magnesium</keyword>
<evidence type="ECO:0000256" key="3">
    <source>
        <dbReference type="ARBA" id="ARBA00023239"/>
    </source>
</evidence>
<dbReference type="InterPro" id="IPR023592">
    <property type="entry name" value="Galactonate_deHydtase"/>
</dbReference>
<keyword evidence="3 5" id="KW-0456">Lyase</keyword>
<dbReference type="InterPro" id="IPR013342">
    <property type="entry name" value="Mandelate_racemase_C"/>
</dbReference>
<protein>
    <submittedName>
        <fullName evidence="5">Galactonate dehydratase</fullName>
        <ecNumber evidence="5">4.2.1.6</ecNumber>
    </submittedName>
</protein>
<gene>
    <name evidence="5" type="ORF">HNR44_000480</name>
</gene>
<dbReference type="SFLD" id="SFLDG00179">
    <property type="entry name" value="mandelate_racemase"/>
    <property type="match status" value="1"/>
</dbReference>
<evidence type="ECO:0000313" key="6">
    <source>
        <dbReference type="Proteomes" id="UP000568839"/>
    </source>
</evidence>
<dbReference type="PROSITE" id="PS00909">
    <property type="entry name" value="MR_MLE_2"/>
    <property type="match status" value="1"/>
</dbReference>
<dbReference type="Gene3D" id="3.20.20.120">
    <property type="entry name" value="Enolase-like C-terminal domain"/>
    <property type="match status" value="1"/>
</dbReference>
<dbReference type="InterPro" id="IPR013341">
    <property type="entry name" value="Mandelate_racemase_N_dom"/>
</dbReference>
<dbReference type="InterPro" id="IPR034593">
    <property type="entry name" value="DgoD-like"/>
</dbReference>
<dbReference type="SFLD" id="SFLDF00003">
    <property type="entry name" value="D-galactonate_dehydratase"/>
    <property type="match status" value="1"/>
</dbReference>
<dbReference type="GO" id="GO:0046872">
    <property type="term" value="F:metal ion binding"/>
    <property type="evidence" value="ECO:0007669"/>
    <property type="project" value="UniProtKB-KW"/>
</dbReference>
<dbReference type="GO" id="GO:0008869">
    <property type="term" value="F:galactonate dehydratase activity"/>
    <property type="evidence" value="ECO:0007669"/>
    <property type="project" value="UniProtKB-EC"/>
</dbReference>
<dbReference type="EC" id="4.2.1.6" evidence="5"/>
<dbReference type="PANTHER" id="PTHR48080:SF2">
    <property type="entry name" value="D-GALACTONATE DEHYDRATASE"/>
    <property type="match status" value="1"/>
</dbReference>
<dbReference type="SUPFAM" id="SSF51604">
    <property type="entry name" value="Enolase C-terminal domain-like"/>
    <property type="match status" value="1"/>
</dbReference>
<dbReference type="Gene3D" id="3.30.390.10">
    <property type="entry name" value="Enolase-like, N-terminal domain"/>
    <property type="match status" value="1"/>
</dbReference>
<sequence length="382" mass="42701">MKITSYELFQVPPRWLFLKVETDEGVTGWGEPVIEGKAYTVKAAVEELMETMIDSNPLHIEDHWNKLYRSGFYRGGPILMSALAGIDQALWDIKGKYYGAPIHELMGGACRDKIKVYSWIGGDRPADVGKAAKEAVSKGFKAIKMNATEEMQYVDSFDKVEVAAERVAAVREAVGKSVGIGIDFHGRVHRPMAGLLTKEIEPYHPMFIEEPVLPENQEALRELSYQTPIPIALGERMYSRWDFKQVLKDGTVSIIQPDLSHAGGITEVKKIASMAEAYDVALAPHCPLGPISLAACLQVDATSHNAFIQEQSLGIHYNQTNDLLDYLVDHRIFSYEDGHVDIPAGPGLGIDINEDYVREQDKIGHQWKNPIWRHKDGSIAEW</sequence>
<dbReference type="PROSITE" id="PS00908">
    <property type="entry name" value="MR_MLE_1"/>
    <property type="match status" value="1"/>
</dbReference>
<dbReference type="Proteomes" id="UP000568839">
    <property type="component" value="Unassembled WGS sequence"/>
</dbReference>
<dbReference type="EMBL" id="JACHHJ010000001">
    <property type="protein sequence ID" value="MBB6448531.1"/>
    <property type="molecule type" value="Genomic_DNA"/>
</dbReference>
<dbReference type="GO" id="GO:0034194">
    <property type="term" value="P:D-galactonate catabolic process"/>
    <property type="evidence" value="ECO:0007669"/>
    <property type="project" value="InterPro"/>
</dbReference>
<reference evidence="5 6" key="1">
    <citation type="submission" date="2020-08" db="EMBL/GenBank/DDBJ databases">
        <title>Genomic Encyclopedia of Type Strains, Phase IV (KMG-IV): sequencing the most valuable type-strain genomes for metagenomic binning, comparative biology and taxonomic classification.</title>
        <authorList>
            <person name="Goeker M."/>
        </authorList>
    </citation>
    <scope>NUCLEOTIDE SEQUENCE [LARGE SCALE GENOMIC DNA]</scope>
    <source>
        <strain evidence="5 6">DSM 21769</strain>
    </source>
</reference>
<comment type="caution">
    <text evidence="5">The sequence shown here is derived from an EMBL/GenBank/DDBJ whole genome shotgun (WGS) entry which is preliminary data.</text>
</comment>
<dbReference type="Pfam" id="PF02746">
    <property type="entry name" value="MR_MLE_N"/>
    <property type="match status" value="1"/>
</dbReference>
<dbReference type="SMART" id="SM00922">
    <property type="entry name" value="MR_MLE"/>
    <property type="match status" value="1"/>
</dbReference>
<evidence type="ECO:0000256" key="2">
    <source>
        <dbReference type="ARBA" id="ARBA00022842"/>
    </source>
</evidence>
<accession>A0A841PQE6</accession>
<name>A0A841PQE6_9BACL</name>
<evidence type="ECO:0000259" key="4">
    <source>
        <dbReference type="SMART" id="SM00922"/>
    </source>
</evidence>
<dbReference type="AlphaFoldDB" id="A0A841PQE6"/>
<dbReference type="Pfam" id="PF13378">
    <property type="entry name" value="MR_MLE_C"/>
    <property type="match status" value="1"/>
</dbReference>